<feature type="compositionally biased region" description="Basic and acidic residues" evidence="1">
    <location>
        <begin position="323"/>
        <end position="340"/>
    </location>
</feature>
<dbReference type="STRING" id="253628.A0A0D2B8Y3"/>
<feature type="compositionally biased region" description="Acidic residues" evidence="1">
    <location>
        <begin position="295"/>
        <end position="309"/>
    </location>
</feature>
<dbReference type="GeneID" id="27309619"/>
<gene>
    <name evidence="2" type="ORF">PV09_01646</name>
</gene>
<feature type="compositionally biased region" description="Low complexity" evidence="1">
    <location>
        <begin position="131"/>
        <end position="147"/>
    </location>
</feature>
<protein>
    <submittedName>
        <fullName evidence="2">Uncharacterized protein</fullName>
    </submittedName>
</protein>
<dbReference type="Proteomes" id="UP000053259">
    <property type="component" value="Unassembled WGS sequence"/>
</dbReference>
<feature type="region of interest" description="Disordered" evidence="1">
    <location>
        <begin position="178"/>
        <end position="409"/>
    </location>
</feature>
<dbReference type="InParanoid" id="A0A0D2B8Y3"/>
<reference evidence="2 3" key="1">
    <citation type="submission" date="2015-01" db="EMBL/GenBank/DDBJ databases">
        <title>The Genome Sequence of Ochroconis gallopava CBS43764.</title>
        <authorList>
            <consortium name="The Broad Institute Genomics Platform"/>
            <person name="Cuomo C."/>
            <person name="de Hoog S."/>
            <person name="Gorbushina A."/>
            <person name="Stielow B."/>
            <person name="Teixiera M."/>
            <person name="Abouelleil A."/>
            <person name="Chapman S.B."/>
            <person name="Priest M."/>
            <person name="Young S.K."/>
            <person name="Wortman J."/>
            <person name="Nusbaum C."/>
            <person name="Birren B."/>
        </authorList>
    </citation>
    <scope>NUCLEOTIDE SEQUENCE [LARGE SCALE GENOMIC DNA]</scope>
    <source>
        <strain evidence="2 3">CBS 43764</strain>
    </source>
</reference>
<accession>A0A0D2B8Y3</accession>
<dbReference type="Gene3D" id="3.40.30.10">
    <property type="entry name" value="Glutaredoxin"/>
    <property type="match status" value="1"/>
</dbReference>
<feature type="compositionally biased region" description="Basic and acidic residues" evidence="1">
    <location>
        <begin position="148"/>
        <end position="157"/>
    </location>
</feature>
<dbReference type="OrthoDB" id="9932926at2759"/>
<evidence type="ECO:0000313" key="2">
    <source>
        <dbReference type="EMBL" id="KIW07714.1"/>
    </source>
</evidence>
<dbReference type="AlphaFoldDB" id="A0A0D2B8Y3"/>
<feature type="region of interest" description="Disordered" evidence="1">
    <location>
        <begin position="117"/>
        <end position="160"/>
    </location>
</feature>
<dbReference type="EMBL" id="KN847532">
    <property type="protein sequence ID" value="KIW07714.1"/>
    <property type="molecule type" value="Genomic_DNA"/>
</dbReference>
<dbReference type="InterPro" id="IPR036249">
    <property type="entry name" value="Thioredoxin-like_sf"/>
</dbReference>
<evidence type="ECO:0000313" key="3">
    <source>
        <dbReference type="Proteomes" id="UP000053259"/>
    </source>
</evidence>
<feature type="compositionally biased region" description="Basic and acidic residues" evidence="1">
    <location>
        <begin position="262"/>
        <end position="276"/>
    </location>
</feature>
<evidence type="ECO:0000256" key="1">
    <source>
        <dbReference type="SAM" id="MobiDB-lite"/>
    </source>
</evidence>
<keyword evidence="3" id="KW-1185">Reference proteome</keyword>
<proteinExistence type="predicted"/>
<dbReference type="HOGENOM" id="CLU_673007_0_0_1"/>
<feature type="compositionally biased region" description="Polar residues" evidence="1">
    <location>
        <begin position="227"/>
        <end position="247"/>
    </location>
</feature>
<dbReference type="SUPFAM" id="SSF52833">
    <property type="entry name" value="Thioredoxin-like"/>
    <property type="match status" value="1"/>
</dbReference>
<feature type="compositionally biased region" description="Basic and acidic residues" evidence="1">
    <location>
        <begin position="194"/>
        <end position="209"/>
    </location>
</feature>
<dbReference type="VEuPathDB" id="FungiDB:PV09_01646"/>
<dbReference type="PROSITE" id="PS51354">
    <property type="entry name" value="GLUTAREDOXIN_2"/>
    <property type="match status" value="1"/>
</dbReference>
<dbReference type="RefSeq" id="XP_016217583.1">
    <property type="nucleotide sequence ID" value="XM_016354571.1"/>
</dbReference>
<organism evidence="2 3">
    <name type="scientific">Verruconis gallopava</name>
    <dbReference type="NCBI Taxonomy" id="253628"/>
    <lineage>
        <taxon>Eukaryota</taxon>
        <taxon>Fungi</taxon>
        <taxon>Dikarya</taxon>
        <taxon>Ascomycota</taxon>
        <taxon>Pezizomycotina</taxon>
        <taxon>Dothideomycetes</taxon>
        <taxon>Pleosporomycetidae</taxon>
        <taxon>Venturiales</taxon>
        <taxon>Sympoventuriaceae</taxon>
        <taxon>Verruconis</taxon>
    </lineage>
</organism>
<name>A0A0D2B8Y3_9PEZI</name>
<sequence>MAELQHWEQTKQLFLFTSLTAGSSHIVTATSRIETILRNARIPFTYIDTATNESARKLFQRRARGKKLPLLVKEGFVIGDLEEIEELNEFGELEDAIGEVDTTETSITTAPAKMIPIREGGTASNPTPTGVSVVTSSSTAASTTVASAKEEPKKEDTVVPQQTSVMGQLAAEAAAKAKEAAKKVPTPILQKASSTEKDAQKGDKEDSRETPLSPSGVPLPMSPAVKSPSSDANVKSPTSIKSPISATSHRRHGSTGSAHSFVPEKTEPEPREHRGSEISAASEEEIKRIESECAIPEEDEEEEMDEATEDAILFGDGEDGDKEEVKDQAADKNKVEDTDMKSSTAESEPSLESGKGTTEAAGKGQSDTMQKPLNIKGGPNKIKAIMKSAGVEPSRTEAETSKANNEDDN</sequence>